<keyword evidence="4" id="KW-1133">Transmembrane helix</keyword>
<reference evidence="7" key="2">
    <citation type="submission" date="2021-04" db="EMBL/GenBank/DDBJ databases">
        <authorList>
            <person name="Podell S."/>
        </authorList>
    </citation>
    <scope>NUCLEOTIDE SEQUENCE</scope>
    <source>
        <strain evidence="7">Hildebrandi</strain>
    </source>
</reference>
<keyword evidence="1" id="KW-0547">Nucleotide-binding</keyword>
<evidence type="ECO:0000313" key="7">
    <source>
        <dbReference type="EMBL" id="KAG7348939.1"/>
    </source>
</evidence>
<feature type="domain" description="PDEase" evidence="6">
    <location>
        <begin position="697"/>
        <end position="997"/>
    </location>
</feature>
<dbReference type="GO" id="GO:0001653">
    <property type="term" value="F:peptide receptor activity"/>
    <property type="evidence" value="ECO:0007669"/>
    <property type="project" value="TreeGrafter"/>
</dbReference>
<dbReference type="PANTHER" id="PTHR11920">
    <property type="entry name" value="GUANYLYL CYCLASE"/>
    <property type="match status" value="1"/>
</dbReference>
<dbReference type="InterPro" id="IPR003607">
    <property type="entry name" value="HD/PDEase_dom"/>
</dbReference>
<keyword evidence="2" id="KW-0456">Lyase</keyword>
<dbReference type="GO" id="GO:0004383">
    <property type="term" value="F:guanylate cyclase activity"/>
    <property type="evidence" value="ECO:0007669"/>
    <property type="project" value="TreeGrafter"/>
</dbReference>
<evidence type="ECO:0000259" key="6">
    <source>
        <dbReference type="PROSITE" id="PS51845"/>
    </source>
</evidence>
<dbReference type="EMBL" id="JAGRRH010000019">
    <property type="protein sequence ID" value="KAG7348939.1"/>
    <property type="molecule type" value="Genomic_DNA"/>
</dbReference>
<keyword evidence="4" id="KW-0812">Transmembrane</keyword>
<proteinExistence type="predicted"/>
<dbReference type="GO" id="GO:0004114">
    <property type="term" value="F:3',5'-cyclic-nucleotide phosphodiesterase activity"/>
    <property type="evidence" value="ECO:0007669"/>
    <property type="project" value="InterPro"/>
</dbReference>
<dbReference type="Proteomes" id="UP000693970">
    <property type="component" value="Unassembled WGS sequence"/>
</dbReference>
<evidence type="ECO:0000256" key="2">
    <source>
        <dbReference type="ARBA" id="ARBA00023239"/>
    </source>
</evidence>
<comment type="caution">
    <text evidence="7">The sequence shown here is derived from an EMBL/GenBank/DDBJ whole genome shotgun (WGS) entry which is preliminary data.</text>
</comment>
<evidence type="ECO:0000313" key="8">
    <source>
        <dbReference type="Proteomes" id="UP000693970"/>
    </source>
</evidence>
<dbReference type="GO" id="GO:0005886">
    <property type="term" value="C:plasma membrane"/>
    <property type="evidence" value="ECO:0007669"/>
    <property type="project" value="TreeGrafter"/>
</dbReference>
<dbReference type="GO" id="GO:0000166">
    <property type="term" value="F:nucleotide binding"/>
    <property type="evidence" value="ECO:0007669"/>
    <property type="project" value="UniProtKB-KW"/>
</dbReference>
<feature type="domain" description="Guanylate cyclase" evidence="5">
    <location>
        <begin position="458"/>
        <end position="592"/>
    </location>
</feature>
<feature type="transmembrane region" description="Helical" evidence="4">
    <location>
        <begin position="68"/>
        <end position="89"/>
    </location>
</feature>
<protein>
    <submittedName>
        <fullName evidence="7">Adenylate/guanylate cyclase with GAF and PAS/PAC sensor domain</fullName>
    </submittedName>
</protein>
<dbReference type="Pfam" id="PF00233">
    <property type="entry name" value="PDEase_I"/>
    <property type="match status" value="1"/>
</dbReference>
<dbReference type="PROSITE" id="PS51845">
    <property type="entry name" value="PDEASE_I_2"/>
    <property type="match status" value="1"/>
</dbReference>
<evidence type="ECO:0000259" key="5">
    <source>
        <dbReference type="PROSITE" id="PS50125"/>
    </source>
</evidence>
<dbReference type="GO" id="GO:0007168">
    <property type="term" value="P:receptor guanylyl cyclase signaling pathway"/>
    <property type="evidence" value="ECO:0007669"/>
    <property type="project" value="TreeGrafter"/>
</dbReference>
<dbReference type="SMART" id="SM00044">
    <property type="entry name" value="CYCc"/>
    <property type="match status" value="1"/>
</dbReference>
<organism evidence="7 8">
    <name type="scientific">Nitzschia inconspicua</name>
    <dbReference type="NCBI Taxonomy" id="303405"/>
    <lineage>
        <taxon>Eukaryota</taxon>
        <taxon>Sar</taxon>
        <taxon>Stramenopiles</taxon>
        <taxon>Ochrophyta</taxon>
        <taxon>Bacillariophyta</taxon>
        <taxon>Bacillariophyceae</taxon>
        <taxon>Bacillariophycidae</taxon>
        <taxon>Bacillariales</taxon>
        <taxon>Bacillariaceae</taxon>
        <taxon>Nitzschia</taxon>
    </lineage>
</organism>
<dbReference type="GO" id="GO:0035556">
    <property type="term" value="P:intracellular signal transduction"/>
    <property type="evidence" value="ECO:0007669"/>
    <property type="project" value="InterPro"/>
</dbReference>
<dbReference type="PROSITE" id="PS50125">
    <property type="entry name" value="GUANYLATE_CYCLASE_2"/>
    <property type="match status" value="1"/>
</dbReference>
<dbReference type="CDD" id="cd07302">
    <property type="entry name" value="CHD"/>
    <property type="match status" value="1"/>
</dbReference>
<dbReference type="Pfam" id="PF00211">
    <property type="entry name" value="Guanylate_cyc"/>
    <property type="match status" value="1"/>
</dbReference>
<dbReference type="GO" id="GO:0004016">
    <property type="term" value="F:adenylate cyclase activity"/>
    <property type="evidence" value="ECO:0007669"/>
    <property type="project" value="TreeGrafter"/>
</dbReference>
<dbReference type="InterPro" id="IPR001054">
    <property type="entry name" value="A/G_cyclase"/>
</dbReference>
<keyword evidence="4" id="KW-0472">Membrane</keyword>
<dbReference type="AlphaFoldDB" id="A0A9K3KTC2"/>
<dbReference type="InterPro" id="IPR050401">
    <property type="entry name" value="Cyclic_nucleotide_synthase"/>
</dbReference>
<sequence length="1075" mass="120560">MTVDTDSRSLQNSNSGSVSSRSSNAGKSSSVESSSVNTANNSNKGSFIKAAKLELSGPETIYVNRLRYVILLVLTSVAFGISCLIYFLVDSASKTEMENDYERIIGQLTDSFEDIRNVRIASLASLAIAANAHGMDHETGWPFVSLSFFQERAYIPILQSGVLQVSIAPFVSSEDKASWEAYIVSDGPDVSWIEESIKYQKSLGVSAFITDYGINWRNKSEYQIKHWINDSAVPLMSMDDDFSQFHLPSWQMSPFINFDEVNIDILQDSRGEYARRCFEEGVVVLSGLTSAPAGSLASENRTTANYARLLSIQANQQVDYQGDPMSNFFIPIFDSFTGERNTVAVLVGLFNWGSLFADVLPPNFGGIDLVLQNTCYESYTYNLDFEGVVTPIGKGDRHDPKFNIYGHVMEGWQNGTADDGTRLGRPFANSTCQYYISTYPTQTYNHEDTIADLFPNCTVLFADIAGFTAWSSSRSPEQVFTLLQNVYQAFDKIASRRKVFKVETIGDSYVAVTGLPEPQEDHAVIMAKFARECLEKMSEVTGALEVLLGPDTTELSMRFGLNSGQVTGGVLMGERARFQLFGDTVNTAARMESTGILGKIQLSQSTAELLTAAGKGDWIQPREDAVKAKGKGTMQTYWLIAKSSSRNKKSNEMIGVTQDNRGNMLTEEVSAASKLLPQHHIENSEKMVRIIGWMSEVLLDYIKQIVAKNEASGITFVKKRIETPMQPSDKICLDELVKSFKFIKVTKEEKQVMREKYASMKLSEDIVNQTRLYVQKIAALYNASNPFHNFDHACHVTMSVHKLMKRVVTDGTNSEEGIIPTLEEERQNTYGILTSDPLTLFAIVFSALIHDVDHPGVSNGQLAQESPEVAEHYKNKSIAEQKSFDISWNLLMGDEFIDLRKAIFPRQANLVRFREVVVNIVLATDIFDKEMGDMRKDRWEKVFGNNSSSKLLTADDERMQDTRATIVLEHIIQASDVSHSMQHWHVYLKWNKRLFEEMSLAFAQGRMSSDPAIFWYQGELDFFDKYVIPLAKKIGECGVFGVSSDEYLEYALSNRREWEVKGMDIVADMMMSRAT</sequence>
<feature type="compositionally biased region" description="Low complexity" evidence="3">
    <location>
        <begin position="8"/>
        <end position="39"/>
    </location>
</feature>
<dbReference type="OrthoDB" id="342865at2759"/>
<reference evidence="7" key="1">
    <citation type="journal article" date="2021" name="Sci. Rep.">
        <title>Diploid genomic architecture of Nitzschia inconspicua, an elite biomass production diatom.</title>
        <authorList>
            <person name="Oliver A."/>
            <person name="Podell S."/>
            <person name="Pinowska A."/>
            <person name="Traller J.C."/>
            <person name="Smith S.R."/>
            <person name="McClure R."/>
            <person name="Beliaev A."/>
            <person name="Bohutskyi P."/>
            <person name="Hill E.A."/>
            <person name="Rabines A."/>
            <person name="Zheng H."/>
            <person name="Allen L.Z."/>
            <person name="Kuo A."/>
            <person name="Grigoriev I.V."/>
            <person name="Allen A.E."/>
            <person name="Hazlebeck D."/>
            <person name="Allen E.E."/>
        </authorList>
    </citation>
    <scope>NUCLEOTIDE SEQUENCE</scope>
    <source>
        <strain evidence="7">Hildebrandi</strain>
    </source>
</reference>
<dbReference type="InterPro" id="IPR002073">
    <property type="entry name" value="PDEase_catalytic_dom"/>
</dbReference>
<dbReference type="SMART" id="SM00471">
    <property type="entry name" value="HDc"/>
    <property type="match status" value="1"/>
</dbReference>
<evidence type="ECO:0000256" key="4">
    <source>
        <dbReference type="SAM" id="Phobius"/>
    </source>
</evidence>
<dbReference type="PANTHER" id="PTHR11920:SF335">
    <property type="entry name" value="GUANYLATE CYCLASE"/>
    <property type="match status" value="1"/>
</dbReference>
<name>A0A9K3KTC2_9STRA</name>
<keyword evidence="8" id="KW-1185">Reference proteome</keyword>
<evidence type="ECO:0000256" key="1">
    <source>
        <dbReference type="ARBA" id="ARBA00022741"/>
    </source>
</evidence>
<accession>A0A9K3KTC2</accession>
<evidence type="ECO:0000256" key="3">
    <source>
        <dbReference type="SAM" id="MobiDB-lite"/>
    </source>
</evidence>
<gene>
    <name evidence="7" type="ORF">IV203_011536</name>
</gene>
<feature type="region of interest" description="Disordered" evidence="3">
    <location>
        <begin position="1"/>
        <end position="39"/>
    </location>
</feature>